<dbReference type="InterPro" id="IPR032566">
    <property type="entry name" value="Znf-C2HE"/>
</dbReference>
<dbReference type="GO" id="GO:0003697">
    <property type="term" value="F:single-stranded DNA binding"/>
    <property type="evidence" value="ECO:0007669"/>
    <property type="project" value="TreeGrafter"/>
</dbReference>
<dbReference type="Pfam" id="PF11969">
    <property type="entry name" value="DcpS_C"/>
    <property type="match status" value="1"/>
</dbReference>
<name>A3M0E7_PICST</name>
<dbReference type="GO" id="GO:0030983">
    <property type="term" value="F:mismatched DNA binding"/>
    <property type="evidence" value="ECO:0007669"/>
    <property type="project" value="TreeGrafter"/>
</dbReference>
<gene>
    <name evidence="2" type="primary">HNT3</name>
    <name evidence="2" type="ORF">PICST_33883</name>
</gene>
<dbReference type="GO" id="GO:0000012">
    <property type="term" value="P:single strand break repair"/>
    <property type="evidence" value="ECO:0007669"/>
    <property type="project" value="TreeGrafter"/>
</dbReference>
<dbReference type="GO" id="GO:1990165">
    <property type="term" value="F:single-strand break-containing DNA binding"/>
    <property type="evidence" value="ECO:0007669"/>
    <property type="project" value="TreeGrafter"/>
</dbReference>
<dbReference type="KEGG" id="pic:PICST_33883"/>
<organism evidence="2 3">
    <name type="scientific">Scheffersomyces stipitis (strain ATCC 58785 / CBS 6054 / NBRC 10063 / NRRL Y-11545)</name>
    <name type="common">Yeast</name>
    <name type="synonym">Pichia stipitis</name>
    <dbReference type="NCBI Taxonomy" id="322104"/>
    <lineage>
        <taxon>Eukaryota</taxon>
        <taxon>Fungi</taxon>
        <taxon>Dikarya</taxon>
        <taxon>Ascomycota</taxon>
        <taxon>Saccharomycotina</taxon>
        <taxon>Pichiomycetes</taxon>
        <taxon>Debaryomycetaceae</taxon>
        <taxon>Scheffersomyces</taxon>
    </lineage>
</organism>
<proteinExistence type="predicted"/>
<dbReference type="GO" id="GO:0033699">
    <property type="term" value="F:DNA 5'-adenosine monophosphate hydrolase activity"/>
    <property type="evidence" value="ECO:0007669"/>
    <property type="project" value="EnsemblFungi"/>
</dbReference>
<dbReference type="RefSeq" id="XP_001386723.2">
    <property type="nucleotide sequence ID" value="XM_001386686.1"/>
</dbReference>
<dbReference type="Pfam" id="PF16278">
    <property type="entry name" value="zf-C2HE"/>
    <property type="match status" value="1"/>
</dbReference>
<dbReference type="InParanoid" id="A3M0E7"/>
<feature type="domain" description="Aprataxin C2HE/C2H2/C2HC zinc finger" evidence="1">
    <location>
        <begin position="151"/>
        <end position="243"/>
    </location>
</feature>
<dbReference type="STRING" id="322104.A3M0E7"/>
<dbReference type="AlphaFoldDB" id="A3M0E7"/>
<protein>
    <submittedName>
        <fullName evidence="2">Histidine triad superfamily, third branch</fullName>
    </submittedName>
</protein>
<reference evidence="2 3" key="1">
    <citation type="journal article" date="2007" name="Nat. Biotechnol.">
        <title>Genome sequence of the lignocellulose-bioconverting and xylose-fermenting yeast Pichia stipitis.</title>
        <authorList>
            <person name="Jeffries T.W."/>
            <person name="Grigoriev I.V."/>
            <person name="Grimwood J."/>
            <person name="Laplaza J.M."/>
            <person name="Aerts A."/>
            <person name="Salamov A."/>
            <person name="Schmutz J."/>
            <person name="Lindquist E."/>
            <person name="Dehal P."/>
            <person name="Shapiro H."/>
            <person name="Jin Y.S."/>
            <person name="Passoth V."/>
            <person name="Richardson P.M."/>
        </authorList>
    </citation>
    <scope>NUCLEOTIDE SEQUENCE [LARGE SCALE GENOMIC DNA]</scope>
    <source>
        <strain evidence="3">ATCC 58785 / CBS 6054 / NBRC 10063 / NRRL Y-11545</strain>
    </source>
</reference>
<dbReference type="HOGENOM" id="CLU_066882_3_1_1"/>
<keyword evidence="3" id="KW-1185">Reference proteome</keyword>
<evidence type="ECO:0000259" key="1">
    <source>
        <dbReference type="Pfam" id="PF16278"/>
    </source>
</evidence>
<dbReference type="Proteomes" id="UP000002258">
    <property type="component" value="Chromosome 8"/>
</dbReference>
<evidence type="ECO:0000313" key="2">
    <source>
        <dbReference type="EMBL" id="ABN68694.2"/>
    </source>
</evidence>
<dbReference type="OMA" id="IHDMFPK"/>
<dbReference type="Gene3D" id="3.30.428.10">
    <property type="entry name" value="HIT-like"/>
    <property type="match status" value="1"/>
</dbReference>
<dbReference type="SUPFAM" id="SSF54197">
    <property type="entry name" value="HIT-like"/>
    <property type="match status" value="1"/>
</dbReference>
<evidence type="ECO:0000313" key="3">
    <source>
        <dbReference type="Proteomes" id="UP000002258"/>
    </source>
</evidence>
<dbReference type="OrthoDB" id="3512845at2759"/>
<dbReference type="GO" id="GO:0005634">
    <property type="term" value="C:nucleus"/>
    <property type="evidence" value="ECO:0007669"/>
    <property type="project" value="TreeGrafter"/>
</dbReference>
<dbReference type="GO" id="GO:0003725">
    <property type="term" value="F:double-stranded RNA binding"/>
    <property type="evidence" value="ECO:0007669"/>
    <property type="project" value="TreeGrafter"/>
</dbReference>
<dbReference type="PANTHER" id="PTHR12486">
    <property type="entry name" value="APRATAXIN-RELATED"/>
    <property type="match status" value="1"/>
</dbReference>
<dbReference type="GeneID" id="4840961"/>
<sequence>MSFRDAFQSYIDHPEKHSDLVLYHDEHVIIIRDLFPKSVRHYLVIPRSTALTHVHPLDVFNRNYKDFTGEELYELIGTYVEKAKEMIIEDIDKSLGNHPNNKLKLAEFKNKFIKSGIHSIPSLRNLHIHVITQDFFSTRMKHKKHYNSFTTKFFVEFDKLNPNYNAGYCKLRSGTSDKYDDYDSDSVHSSESDEDVMVIKNVRNEAVLNDIIKSTPLQCTICGATFGNKFQKLKEHMEEEFTKKYSSFEGYDVNKLIKSQI</sequence>
<accession>A3M0E7</accession>
<dbReference type="eggNOG" id="KOG0562">
    <property type="taxonomic scope" value="Eukaryota"/>
</dbReference>
<dbReference type="InterPro" id="IPR036265">
    <property type="entry name" value="HIT-like_sf"/>
</dbReference>
<dbReference type="PANTHER" id="PTHR12486:SF4">
    <property type="entry name" value="APRATAXIN"/>
    <property type="match status" value="1"/>
</dbReference>
<dbReference type="FunCoup" id="A3M0E7">
    <property type="interactions" value="55"/>
</dbReference>
<dbReference type="EMBL" id="CP000502">
    <property type="protein sequence ID" value="ABN68694.2"/>
    <property type="molecule type" value="Genomic_DNA"/>
</dbReference>